<dbReference type="InterPro" id="IPR016181">
    <property type="entry name" value="Acyl_CoA_acyltransferase"/>
</dbReference>
<reference evidence="3" key="1">
    <citation type="journal article" date="2019" name="Int. J. Syst. Evol. Microbiol.">
        <title>The Global Catalogue of Microorganisms (GCM) 10K type strain sequencing project: providing services to taxonomists for standard genome sequencing and annotation.</title>
        <authorList>
            <consortium name="The Broad Institute Genomics Platform"/>
            <consortium name="The Broad Institute Genome Sequencing Center for Infectious Disease"/>
            <person name="Wu L."/>
            <person name="Ma J."/>
        </authorList>
    </citation>
    <scope>NUCLEOTIDE SEQUENCE [LARGE SCALE GENOMIC DNA]</scope>
    <source>
        <strain evidence="3">CCUG 55590</strain>
    </source>
</reference>
<proteinExistence type="predicted"/>
<comment type="caution">
    <text evidence="2">The sequence shown here is derived from an EMBL/GenBank/DDBJ whole genome shotgun (WGS) entry which is preliminary data.</text>
</comment>
<dbReference type="CDD" id="cd04301">
    <property type="entry name" value="NAT_SF"/>
    <property type="match status" value="1"/>
</dbReference>
<dbReference type="PROSITE" id="PS51186">
    <property type="entry name" value="GNAT"/>
    <property type="match status" value="1"/>
</dbReference>
<gene>
    <name evidence="2" type="ORF">ACFQO8_01140</name>
</gene>
<keyword evidence="2" id="KW-0808">Transferase</keyword>
<accession>A0ABM6IBM6</accession>
<evidence type="ECO:0000259" key="1">
    <source>
        <dbReference type="PROSITE" id="PS51186"/>
    </source>
</evidence>
<evidence type="ECO:0000313" key="2">
    <source>
        <dbReference type="EMBL" id="MFC7388725.1"/>
    </source>
</evidence>
<keyword evidence="2" id="KW-0012">Acyltransferase</keyword>
<dbReference type="Pfam" id="PF00583">
    <property type="entry name" value="Acetyltransf_1"/>
    <property type="match status" value="1"/>
</dbReference>
<dbReference type="SUPFAM" id="SSF55729">
    <property type="entry name" value="Acyl-CoA N-acyltransferases (Nat)"/>
    <property type="match status" value="1"/>
</dbReference>
<dbReference type="Gene3D" id="3.40.630.30">
    <property type="match status" value="1"/>
</dbReference>
<organism evidence="2 3">
    <name type="scientific">Exiguobacterium aestuarii</name>
    <dbReference type="NCBI Taxonomy" id="273527"/>
    <lineage>
        <taxon>Bacteria</taxon>
        <taxon>Bacillati</taxon>
        <taxon>Bacillota</taxon>
        <taxon>Bacilli</taxon>
        <taxon>Bacillales</taxon>
        <taxon>Bacillales Family XII. Incertae Sedis</taxon>
        <taxon>Exiguobacterium</taxon>
    </lineage>
</organism>
<dbReference type="RefSeq" id="WP_214786208.1">
    <property type="nucleotide sequence ID" value="NZ_JANIEL010000063.1"/>
</dbReference>
<dbReference type="InterPro" id="IPR000182">
    <property type="entry name" value="GNAT_dom"/>
</dbReference>
<sequence>MFRFATLDDFSAIDQLIVRKAKEFQAAGKSQWVKYLEPSRSDYVRHDLTKGTVFVYERDHQVVGAVSLIPPTDWDHNLWNDADGAVYLHRLVTDSSIKGERIGERLMEYALSHTASTVRLDCVADNTFLNGYYPQFGFRYIGERNGFSLFEKQA</sequence>
<keyword evidence="3" id="KW-1185">Reference proteome</keyword>
<evidence type="ECO:0000313" key="3">
    <source>
        <dbReference type="Proteomes" id="UP001596439"/>
    </source>
</evidence>
<dbReference type="EMBL" id="JBHTCE010000001">
    <property type="protein sequence ID" value="MFC7388725.1"/>
    <property type="molecule type" value="Genomic_DNA"/>
</dbReference>
<name>A0ABM6IBM6_9BACL</name>
<dbReference type="EC" id="2.3.-.-" evidence="2"/>
<feature type="domain" description="N-acetyltransferase" evidence="1">
    <location>
        <begin position="1"/>
        <end position="154"/>
    </location>
</feature>
<dbReference type="Proteomes" id="UP001596439">
    <property type="component" value="Unassembled WGS sequence"/>
</dbReference>
<dbReference type="GO" id="GO:0016746">
    <property type="term" value="F:acyltransferase activity"/>
    <property type="evidence" value="ECO:0007669"/>
    <property type="project" value="UniProtKB-KW"/>
</dbReference>
<protein>
    <submittedName>
        <fullName evidence="2">GNAT family N-acetyltransferase</fullName>
        <ecNumber evidence="2">2.3.-.-</ecNumber>
    </submittedName>
</protein>